<keyword evidence="3" id="KW-1185">Reference proteome</keyword>
<feature type="domain" description="PTM1-like N-terminal" evidence="1">
    <location>
        <begin position="8"/>
        <end position="75"/>
    </location>
</feature>
<dbReference type="OrthoDB" id="19932at2759"/>
<gene>
    <name evidence="2" type="ORF">A0H81_01184</name>
</gene>
<proteinExistence type="predicted"/>
<comment type="caution">
    <text evidence="2">The sequence shown here is derived from an EMBL/GenBank/DDBJ whole genome shotgun (WGS) entry which is preliminary data.</text>
</comment>
<dbReference type="InterPro" id="IPR053938">
    <property type="entry name" value="PTM1-like_N"/>
</dbReference>
<dbReference type="AlphaFoldDB" id="A0A1C7MQQ9"/>
<accession>A0A1C7MQQ9</accession>
<protein>
    <recommendedName>
        <fullName evidence="1">PTM1-like N-terminal domain-containing protein</fullName>
    </recommendedName>
</protein>
<dbReference type="Proteomes" id="UP000092993">
    <property type="component" value="Unassembled WGS sequence"/>
</dbReference>
<evidence type="ECO:0000313" key="3">
    <source>
        <dbReference type="Proteomes" id="UP000092993"/>
    </source>
</evidence>
<evidence type="ECO:0000313" key="2">
    <source>
        <dbReference type="EMBL" id="OBZ78746.1"/>
    </source>
</evidence>
<dbReference type="EMBL" id="LUGG01000001">
    <property type="protein sequence ID" value="OBZ78746.1"/>
    <property type="molecule type" value="Genomic_DNA"/>
</dbReference>
<reference evidence="2 3" key="1">
    <citation type="submission" date="2016-03" db="EMBL/GenBank/DDBJ databases">
        <title>Whole genome sequencing of Grifola frondosa 9006-11.</title>
        <authorList>
            <person name="Min B."/>
            <person name="Park H."/>
            <person name="Kim J.-G."/>
            <person name="Cho H."/>
            <person name="Oh Y.-L."/>
            <person name="Kong W.-S."/>
            <person name="Choi I.-G."/>
        </authorList>
    </citation>
    <scope>NUCLEOTIDE SEQUENCE [LARGE SCALE GENOMIC DNA]</scope>
    <source>
        <strain evidence="2 3">9006-11</strain>
    </source>
</reference>
<dbReference type="STRING" id="5627.A0A1C7MQQ9"/>
<sequence length="197" mass="22129">MLRNVGGKSTYINVTFDSDAQGQLAMVIYEWGDMSYLGKVTSTVADLPKTYVCTSDAVEHGFCDNSQLGRFIIDLPEGKSLNETSFCRPPKFLQVASGITQTAILLLQRRTQNTLLLGDAKHLLETNSWTEDKATDRSTQALLVHWRMTSRFATMSGRLDTTASQLFLLQCCRTQNKFNGKLPAADYPKVNFYFVMF</sequence>
<evidence type="ECO:0000259" key="1">
    <source>
        <dbReference type="Pfam" id="PF21902"/>
    </source>
</evidence>
<organism evidence="2 3">
    <name type="scientific">Grifola frondosa</name>
    <name type="common">Maitake</name>
    <name type="synonym">Polyporus frondosus</name>
    <dbReference type="NCBI Taxonomy" id="5627"/>
    <lineage>
        <taxon>Eukaryota</taxon>
        <taxon>Fungi</taxon>
        <taxon>Dikarya</taxon>
        <taxon>Basidiomycota</taxon>
        <taxon>Agaricomycotina</taxon>
        <taxon>Agaricomycetes</taxon>
        <taxon>Polyporales</taxon>
        <taxon>Grifolaceae</taxon>
        <taxon>Grifola</taxon>
    </lineage>
</organism>
<name>A0A1C7MQQ9_GRIFR</name>
<dbReference type="Pfam" id="PF21902">
    <property type="entry name" value="PTM1-like_N"/>
    <property type="match status" value="1"/>
</dbReference>